<dbReference type="EMBL" id="CAMPGE010028855">
    <property type="protein sequence ID" value="CAI2386354.1"/>
    <property type="molecule type" value="Genomic_DNA"/>
</dbReference>
<accession>A0AAD1Y8C0</accession>
<comment type="caution">
    <text evidence="1">The sequence shown here is derived from an EMBL/GenBank/DDBJ whole genome shotgun (WGS) entry which is preliminary data.</text>
</comment>
<protein>
    <submittedName>
        <fullName evidence="1">Uncharacterized protein</fullName>
    </submittedName>
</protein>
<dbReference type="Proteomes" id="UP001295684">
    <property type="component" value="Unassembled WGS sequence"/>
</dbReference>
<evidence type="ECO:0000313" key="2">
    <source>
        <dbReference type="Proteomes" id="UP001295684"/>
    </source>
</evidence>
<gene>
    <name evidence="1" type="ORF">ECRASSUSDP1_LOCUS27967</name>
</gene>
<dbReference type="AlphaFoldDB" id="A0AAD1Y8C0"/>
<sequence length="165" mass="18814">MKSHHTFEFEENLSEDFLSEDASPRKVKVNENMYKNMKMSSLKTYKSIKPLGNKDSSLTLVLKGLDENLHCKSNRKNSYFECIKSSKTRKEHSCSPLNSGGKDINSKRGSLRNDISALLKKSAKIRIKSQFCNQKKLADSTSFKGIKIPKENLEKNNFLTFGVEK</sequence>
<organism evidence="1 2">
    <name type="scientific">Euplotes crassus</name>
    <dbReference type="NCBI Taxonomy" id="5936"/>
    <lineage>
        <taxon>Eukaryota</taxon>
        <taxon>Sar</taxon>
        <taxon>Alveolata</taxon>
        <taxon>Ciliophora</taxon>
        <taxon>Intramacronucleata</taxon>
        <taxon>Spirotrichea</taxon>
        <taxon>Hypotrichia</taxon>
        <taxon>Euplotida</taxon>
        <taxon>Euplotidae</taxon>
        <taxon>Moneuplotes</taxon>
    </lineage>
</organism>
<name>A0AAD1Y8C0_EUPCR</name>
<proteinExistence type="predicted"/>
<keyword evidence="2" id="KW-1185">Reference proteome</keyword>
<reference evidence="1" key="1">
    <citation type="submission" date="2023-07" db="EMBL/GenBank/DDBJ databases">
        <authorList>
            <consortium name="AG Swart"/>
            <person name="Singh M."/>
            <person name="Singh A."/>
            <person name="Seah K."/>
            <person name="Emmerich C."/>
        </authorList>
    </citation>
    <scope>NUCLEOTIDE SEQUENCE</scope>
    <source>
        <strain evidence="1">DP1</strain>
    </source>
</reference>
<evidence type="ECO:0000313" key="1">
    <source>
        <dbReference type="EMBL" id="CAI2386354.1"/>
    </source>
</evidence>